<evidence type="ECO:0000313" key="14">
    <source>
        <dbReference type="Proteomes" id="UP000885826"/>
    </source>
</evidence>
<dbReference type="AlphaFoldDB" id="A0A9C9ENU5"/>
<dbReference type="InterPro" id="IPR001915">
    <property type="entry name" value="Peptidase_M48"/>
</dbReference>
<keyword evidence="2" id="KW-1003">Cell membrane</keyword>
<feature type="domain" description="Peptidase M48" evidence="12">
    <location>
        <begin position="102"/>
        <end position="332"/>
    </location>
</feature>
<keyword evidence="6" id="KW-0378">Hydrolase</keyword>
<dbReference type="EMBL" id="DRIG01000106">
    <property type="protein sequence ID" value="HEC79508.1"/>
    <property type="molecule type" value="Genomic_DNA"/>
</dbReference>
<evidence type="ECO:0000259" key="12">
    <source>
        <dbReference type="Pfam" id="PF01435"/>
    </source>
</evidence>
<comment type="cofactor">
    <cofactor evidence="1">
        <name>Zn(2+)</name>
        <dbReference type="ChEBI" id="CHEBI:29105"/>
    </cofactor>
</comment>
<evidence type="ECO:0000256" key="1">
    <source>
        <dbReference type="ARBA" id="ARBA00001947"/>
    </source>
</evidence>
<reference evidence="13" key="1">
    <citation type="journal article" date="2020" name="mSystems">
        <title>Genome- and Community-Level Interaction Insights into Carbon Utilization and Element Cycling Functions of Hydrothermarchaeota in Hydrothermal Sediment.</title>
        <authorList>
            <person name="Zhou Z."/>
            <person name="Liu Y."/>
            <person name="Xu W."/>
            <person name="Pan J."/>
            <person name="Luo Z.H."/>
            <person name="Li M."/>
        </authorList>
    </citation>
    <scope>NUCLEOTIDE SEQUENCE</scope>
    <source>
        <strain evidence="13">HyVt-388</strain>
    </source>
</reference>
<dbReference type="GO" id="GO:0004222">
    <property type="term" value="F:metalloendopeptidase activity"/>
    <property type="evidence" value="ECO:0007669"/>
    <property type="project" value="InterPro"/>
</dbReference>
<dbReference type="Gene3D" id="3.30.2010.10">
    <property type="entry name" value="Metalloproteases ('zincins'), catalytic domain"/>
    <property type="match status" value="1"/>
</dbReference>
<dbReference type="Proteomes" id="UP000885826">
    <property type="component" value="Unassembled WGS sequence"/>
</dbReference>
<feature type="transmembrane region" description="Helical" evidence="11">
    <location>
        <begin position="20"/>
        <end position="45"/>
    </location>
</feature>
<feature type="transmembrane region" description="Helical" evidence="11">
    <location>
        <begin position="222"/>
        <end position="246"/>
    </location>
</feature>
<keyword evidence="7" id="KW-0862">Zinc</keyword>
<dbReference type="GO" id="GO:0006508">
    <property type="term" value="P:proteolysis"/>
    <property type="evidence" value="ECO:0007669"/>
    <property type="project" value="UniProtKB-KW"/>
</dbReference>
<keyword evidence="8 11" id="KW-1133">Transmembrane helix</keyword>
<keyword evidence="9" id="KW-0482">Metalloprotease</keyword>
<evidence type="ECO:0000256" key="10">
    <source>
        <dbReference type="ARBA" id="ARBA00023136"/>
    </source>
</evidence>
<evidence type="ECO:0000256" key="2">
    <source>
        <dbReference type="ARBA" id="ARBA00022475"/>
    </source>
</evidence>
<dbReference type="Pfam" id="PF01435">
    <property type="entry name" value="Peptidase_M48"/>
    <property type="match status" value="1"/>
</dbReference>
<evidence type="ECO:0000256" key="8">
    <source>
        <dbReference type="ARBA" id="ARBA00022989"/>
    </source>
</evidence>
<feature type="transmembrane region" description="Helical" evidence="11">
    <location>
        <begin position="65"/>
        <end position="82"/>
    </location>
</feature>
<dbReference type="GO" id="GO:0046872">
    <property type="term" value="F:metal ion binding"/>
    <property type="evidence" value="ECO:0007669"/>
    <property type="project" value="UniProtKB-KW"/>
</dbReference>
<evidence type="ECO:0000256" key="11">
    <source>
        <dbReference type="SAM" id="Phobius"/>
    </source>
</evidence>
<evidence type="ECO:0000256" key="4">
    <source>
        <dbReference type="ARBA" id="ARBA00022692"/>
    </source>
</evidence>
<organism evidence="13 14">
    <name type="scientific">candidate division WOR-3 bacterium</name>
    <dbReference type="NCBI Taxonomy" id="2052148"/>
    <lineage>
        <taxon>Bacteria</taxon>
        <taxon>Bacteria division WOR-3</taxon>
    </lineage>
</organism>
<keyword evidence="10 11" id="KW-0472">Membrane</keyword>
<evidence type="ECO:0000256" key="5">
    <source>
        <dbReference type="ARBA" id="ARBA00022723"/>
    </source>
</evidence>
<sequence>MPAAHKTFWDIEKEKTWRIYFVFAFLLLFYFVPIFAIWVVIKFIIHIKQAVYHPHSPFNIFGLDTFFVLFFAAVVSACHWYYSNKNVVGRILKLLGAKHPDKNDRYHYIFENVVDEIETAAGGLKVERYIIPVGAMNAFALSDFRGRNIVGVTEGLLSRFDRQELQAVMAHEMAHIVSKDCLQTTIVCSLFDIYSEALAQFNRSLIKIEPFSVFEKRRESNVMTAGVASLPVIFLLFVTTILGQLLKMFISREKEYRADAAAVRLTRNPLSLARALYKIGVHWRGAGYGGEYLAPIFILRPEFNQLDEEENVFATLFSTHPPLIKRLQVILDMAHSDLAQICRELRKRESPQVDVGPREISLRFLAELDDHWEGPFTIVQLQSLDWLKPTTKLRIENSNEILPAGEIPALNRFFHDRNEPIWKIRRLCPDCREWLVLQEYEGLYVWRCAFCNGIMVEEDKLSRIFVRREKGFSEKIRHTAETLRRNAKKKHPHFNIILKTPHPRPCPKCGKDMVHKFYSYAYHVVVDECPVCKLIWFDVDELEILQCLIEMEEGN</sequence>
<evidence type="ECO:0000256" key="7">
    <source>
        <dbReference type="ARBA" id="ARBA00022833"/>
    </source>
</evidence>
<keyword evidence="4 11" id="KW-0812">Transmembrane</keyword>
<evidence type="ECO:0000313" key="13">
    <source>
        <dbReference type="EMBL" id="HEC79508.1"/>
    </source>
</evidence>
<name>A0A9C9ENU5_UNCW3</name>
<accession>A0A9C9ENU5</accession>
<evidence type="ECO:0000256" key="9">
    <source>
        <dbReference type="ARBA" id="ARBA00023049"/>
    </source>
</evidence>
<proteinExistence type="predicted"/>
<comment type="caution">
    <text evidence="13">The sequence shown here is derived from an EMBL/GenBank/DDBJ whole genome shotgun (WGS) entry which is preliminary data.</text>
</comment>
<dbReference type="InterPro" id="IPR050083">
    <property type="entry name" value="HtpX_protease"/>
</dbReference>
<evidence type="ECO:0000256" key="3">
    <source>
        <dbReference type="ARBA" id="ARBA00022670"/>
    </source>
</evidence>
<gene>
    <name evidence="13" type="ORF">ENI34_10300</name>
</gene>
<evidence type="ECO:0000256" key="6">
    <source>
        <dbReference type="ARBA" id="ARBA00022801"/>
    </source>
</evidence>
<keyword evidence="3" id="KW-0645">Protease</keyword>
<keyword evidence="5" id="KW-0479">Metal-binding</keyword>
<dbReference type="PANTHER" id="PTHR43221">
    <property type="entry name" value="PROTEASE HTPX"/>
    <property type="match status" value="1"/>
</dbReference>
<dbReference type="PANTHER" id="PTHR43221:SF2">
    <property type="entry name" value="PROTEASE HTPX HOMOLOG"/>
    <property type="match status" value="1"/>
</dbReference>
<protein>
    <recommendedName>
        <fullName evidence="12">Peptidase M48 domain-containing protein</fullName>
    </recommendedName>
</protein>